<dbReference type="EMBL" id="JBBUTF010000004">
    <property type="protein sequence ID" value="MEK8025238.1"/>
    <property type="molecule type" value="Genomic_DNA"/>
</dbReference>
<accession>A0ABU9B5T8</accession>
<evidence type="ECO:0000313" key="2">
    <source>
        <dbReference type="Proteomes" id="UP001368500"/>
    </source>
</evidence>
<dbReference type="Proteomes" id="UP001368500">
    <property type="component" value="Unassembled WGS sequence"/>
</dbReference>
<reference evidence="1 2" key="1">
    <citation type="submission" date="2024-04" db="EMBL/GenBank/DDBJ databases">
        <title>Novel species of the genus Ideonella isolated from streams.</title>
        <authorList>
            <person name="Lu H."/>
        </authorList>
    </citation>
    <scope>NUCLEOTIDE SEQUENCE [LARGE SCALE GENOMIC DNA]</scope>
    <source>
        <strain evidence="1 2">BYS139W</strain>
    </source>
</reference>
<sequence length="251" mass="28098">MSALTLVTHVYNDQANVDTHVAHWKSFPPALRRHLSFLVIDDHSDEPLRIDAGELDLRLVRVSDDIDWNMPGCRNLGALLSRTEWMLYFDADNITSADNIARLVQALPTLDASRLYVFRRTQDGRDVDPHINTYLITRSGFWQAGGYDEDFSGHYGYEDVVFRAMWRQHCGGETLLSDIAFEQMHWRTQGLDRDTTRNQALAQYKLAIGLPKPQGFVRFRWEAVAVAAPAAAASAPPAAGPERSAAAVATA</sequence>
<gene>
    <name evidence="1" type="ORF">AACH11_04585</name>
</gene>
<dbReference type="GO" id="GO:0016757">
    <property type="term" value="F:glycosyltransferase activity"/>
    <property type="evidence" value="ECO:0007669"/>
    <property type="project" value="UniProtKB-KW"/>
</dbReference>
<dbReference type="CDD" id="cd00761">
    <property type="entry name" value="Glyco_tranf_GTA_type"/>
    <property type="match status" value="1"/>
</dbReference>
<name>A0ABU9B5T8_9BURK</name>
<comment type="caution">
    <text evidence="1">The sequence shown here is derived from an EMBL/GenBank/DDBJ whole genome shotgun (WGS) entry which is preliminary data.</text>
</comment>
<dbReference type="SUPFAM" id="SSF53448">
    <property type="entry name" value="Nucleotide-diphospho-sugar transferases"/>
    <property type="match status" value="1"/>
</dbReference>
<keyword evidence="1" id="KW-0808">Transferase</keyword>
<protein>
    <submittedName>
        <fullName evidence="1">Glycosyltransferase family A protein</fullName>
        <ecNumber evidence="1">2.4.-.-</ecNumber>
    </submittedName>
</protein>
<dbReference type="InterPro" id="IPR029044">
    <property type="entry name" value="Nucleotide-diphossugar_trans"/>
</dbReference>
<proteinExistence type="predicted"/>
<keyword evidence="1" id="KW-0328">Glycosyltransferase</keyword>
<keyword evidence="2" id="KW-1185">Reference proteome</keyword>
<evidence type="ECO:0000313" key="1">
    <source>
        <dbReference type="EMBL" id="MEK8025238.1"/>
    </source>
</evidence>
<dbReference type="EC" id="2.4.-.-" evidence="1"/>
<organism evidence="1 2">
    <name type="scientific">Pseudaquabacterium rugosum</name>
    <dbReference type="NCBI Taxonomy" id="2984194"/>
    <lineage>
        <taxon>Bacteria</taxon>
        <taxon>Pseudomonadati</taxon>
        <taxon>Pseudomonadota</taxon>
        <taxon>Betaproteobacteria</taxon>
        <taxon>Burkholderiales</taxon>
        <taxon>Sphaerotilaceae</taxon>
        <taxon>Pseudaquabacterium</taxon>
    </lineage>
</organism>
<dbReference type="Gene3D" id="3.90.550.10">
    <property type="entry name" value="Spore Coat Polysaccharide Biosynthesis Protein SpsA, Chain A"/>
    <property type="match status" value="1"/>
</dbReference>
<dbReference type="RefSeq" id="WP_341373026.1">
    <property type="nucleotide sequence ID" value="NZ_JBBUTF010000004.1"/>
</dbReference>